<evidence type="ECO:0000256" key="1">
    <source>
        <dbReference type="SAM" id="MobiDB-lite"/>
    </source>
</evidence>
<sequence length="100" mass="10744">MGGSGDFLISDREMGLLIPGSRFGADNSEAPPLRPFGPPLPLPGGEEVPVGKPAGLVQPGFLSPGQGERWLAKRDGVGVLRLARRQRFAYRDKVRLLPAR</sequence>
<feature type="compositionally biased region" description="Low complexity" evidence="1">
    <location>
        <begin position="43"/>
        <end position="55"/>
    </location>
</feature>
<feature type="region of interest" description="Disordered" evidence="1">
    <location>
        <begin position="20"/>
        <end position="56"/>
    </location>
</feature>
<dbReference type="KEGG" id="meso:BSQ44_11990"/>
<feature type="compositionally biased region" description="Pro residues" evidence="1">
    <location>
        <begin position="32"/>
        <end position="42"/>
    </location>
</feature>
<name>A0A1L3SRF2_9HYPH</name>
<reference evidence="3" key="1">
    <citation type="submission" date="2016-11" db="EMBL/GenBank/DDBJ databases">
        <title>Mesorhizobium oceanicum sp. nov., isolated from deep seawater in South China Sea.</title>
        <authorList>
            <person name="Fu G.-Y."/>
        </authorList>
    </citation>
    <scope>NUCLEOTIDE SEQUENCE [LARGE SCALE GENOMIC DNA]</scope>
    <source>
        <strain evidence="3">B7</strain>
    </source>
</reference>
<accession>A0A1L3SRF2</accession>
<dbReference type="AlphaFoldDB" id="A0A1L3SRF2"/>
<dbReference type="Proteomes" id="UP000182840">
    <property type="component" value="Chromosome"/>
</dbReference>
<organism evidence="2 3">
    <name type="scientific">Aquibium oceanicum</name>
    <dbReference type="NCBI Taxonomy" id="1670800"/>
    <lineage>
        <taxon>Bacteria</taxon>
        <taxon>Pseudomonadati</taxon>
        <taxon>Pseudomonadota</taxon>
        <taxon>Alphaproteobacteria</taxon>
        <taxon>Hyphomicrobiales</taxon>
        <taxon>Phyllobacteriaceae</taxon>
        <taxon>Aquibium</taxon>
    </lineage>
</organism>
<keyword evidence="3" id="KW-1185">Reference proteome</keyword>
<proteinExistence type="predicted"/>
<dbReference type="EMBL" id="CP018171">
    <property type="protein sequence ID" value="APH72003.1"/>
    <property type="molecule type" value="Genomic_DNA"/>
</dbReference>
<dbReference type="STRING" id="1670800.BSQ44_11990"/>
<gene>
    <name evidence="2" type="ORF">BSQ44_11990</name>
</gene>
<evidence type="ECO:0000313" key="3">
    <source>
        <dbReference type="Proteomes" id="UP000182840"/>
    </source>
</evidence>
<evidence type="ECO:0000313" key="2">
    <source>
        <dbReference type="EMBL" id="APH72003.1"/>
    </source>
</evidence>
<protein>
    <submittedName>
        <fullName evidence="2">Uncharacterized protein</fullName>
    </submittedName>
</protein>